<gene>
    <name evidence="4" type="ORF">AVEN_42485_1</name>
</gene>
<dbReference type="GO" id="GO:0005524">
    <property type="term" value="F:ATP binding"/>
    <property type="evidence" value="ECO:0007669"/>
    <property type="project" value="UniProtKB-KW"/>
</dbReference>
<comment type="catalytic activity">
    <reaction evidence="1">
        <text>ATP + H2O = ADP + phosphate + H(+)</text>
        <dbReference type="Rhea" id="RHEA:13065"/>
        <dbReference type="ChEBI" id="CHEBI:15377"/>
        <dbReference type="ChEBI" id="CHEBI:15378"/>
        <dbReference type="ChEBI" id="CHEBI:30616"/>
        <dbReference type="ChEBI" id="CHEBI:43474"/>
        <dbReference type="ChEBI" id="CHEBI:456216"/>
        <dbReference type="EC" id="5.6.2.3"/>
    </reaction>
</comment>
<dbReference type="EMBL" id="BGPR01030669">
    <property type="protein sequence ID" value="GBO03318.1"/>
    <property type="molecule type" value="Genomic_DNA"/>
</dbReference>
<evidence type="ECO:0000259" key="2">
    <source>
        <dbReference type="Pfam" id="PF05970"/>
    </source>
</evidence>
<dbReference type="SUPFAM" id="SSF52540">
    <property type="entry name" value="P-loop containing nucleoside triphosphate hydrolases"/>
    <property type="match status" value="2"/>
</dbReference>
<keyword evidence="1" id="KW-0378">Hydrolase</keyword>
<keyword evidence="1" id="KW-0067">ATP-binding</keyword>
<sequence>MWEKFKNDMADDIFHRLLRHDKNIEYNDVIYNEALSKVEDQVITITGKNLSSFGLSRPSRTNESRKKIFDNVLKPVESGEGGLYFLDAPGGTGKTFLLNILLVQIRKDKKVAIAVSSSGIAATLLDSGRTAHSVLTLPLYFAHEETPICNFTKNSERCRMLQKCKLLVWDECTLSHKRAVEALNRTMKDINNNQSIMGEMVLLMAGDFRQILSVITRGTPADEINACLKASPLWEHVKKFNLTTNMRVQLFNDTESGEYAAILLKIGEGRFKTDPNSMITLNGGFCEIAYSTEKLISKVYQELQAYMGNREWLCERAIFAPTNEIVAQINEKNMSQVEGSITEYLSVMDNEQVTSYPVEFLDSLEMSGVPRHKLRLKIGVPVLSMRNLNTKRLCNGVRLQITHLGSNIVRATLLTGIARGENVLIPRIPIIPTDLPFQFKRLQFPLKPVFGMTINKAQGQTIKVACVHLEKPCFSQGQLYVACSRVSSTQNLYIPSKSVKPKIYSV</sequence>
<keyword evidence="1" id="KW-0233">DNA recombination</keyword>
<dbReference type="AlphaFoldDB" id="A0A4Y2TS06"/>
<dbReference type="Pfam" id="PF21530">
    <property type="entry name" value="Pif1_2B_dom"/>
    <property type="match status" value="1"/>
</dbReference>
<reference evidence="4 5" key="1">
    <citation type="journal article" date="2019" name="Sci. Rep.">
        <title>Orb-weaving spider Araneus ventricosus genome elucidates the spidroin gene catalogue.</title>
        <authorList>
            <person name="Kono N."/>
            <person name="Nakamura H."/>
            <person name="Ohtoshi R."/>
            <person name="Moran D.A.P."/>
            <person name="Shinohara A."/>
            <person name="Yoshida Y."/>
            <person name="Fujiwara M."/>
            <person name="Mori M."/>
            <person name="Tomita M."/>
            <person name="Arakawa K."/>
        </authorList>
    </citation>
    <scope>NUCLEOTIDE SEQUENCE [LARGE SCALE GENOMIC DNA]</scope>
</reference>
<proteinExistence type="inferred from homology"/>
<evidence type="ECO:0000256" key="1">
    <source>
        <dbReference type="RuleBase" id="RU363044"/>
    </source>
</evidence>
<feature type="domain" description="DNA helicase Pif1-like DEAD-box helicase" evidence="2">
    <location>
        <begin position="62"/>
        <end position="273"/>
    </location>
</feature>
<evidence type="ECO:0000259" key="3">
    <source>
        <dbReference type="Pfam" id="PF21530"/>
    </source>
</evidence>
<dbReference type="GO" id="GO:0016887">
    <property type="term" value="F:ATP hydrolysis activity"/>
    <property type="evidence" value="ECO:0007669"/>
    <property type="project" value="RHEA"/>
</dbReference>
<keyword evidence="1" id="KW-0234">DNA repair</keyword>
<dbReference type="PANTHER" id="PTHR10492:SF57">
    <property type="entry name" value="ATP-DEPENDENT DNA HELICASE"/>
    <property type="match status" value="1"/>
</dbReference>
<dbReference type="EC" id="5.6.2.3" evidence="1"/>
<dbReference type="Proteomes" id="UP000499080">
    <property type="component" value="Unassembled WGS sequence"/>
</dbReference>
<protein>
    <recommendedName>
        <fullName evidence="1">ATP-dependent DNA helicase</fullName>
        <ecNumber evidence="1">5.6.2.3</ecNumber>
    </recommendedName>
</protein>
<comment type="similarity">
    <text evidence="1">Belongs to the helicase family.</text>
</comment>
<evidence type="ECO:0000313" key="4">
    <source>
        <dbReference type="EMBL" id="GBO03318.1"/>
    </source>
</evidence>
<keyword evidence="5" id="KW-1185">Reference proteome</keyword>
<dbReference type="GO" id="GO:0006281">
    <property type="term" value="P:DNA repair"/>
    <property type="evidence" value="ECO:0007669"/>
    <property type="project" value="UniProtKB-KW"/>
</dbReference>
<dbReference type="OrthoDB" id="6422725at2759"/>
<dbReference type="PANTHER" id="PTHR10492">
    <property type="match status" value="1"/>
</dbReference>
<name>A0A4Y2TS06_ARAVE</name>
<keyword evidence="1" id="KW-0547">Nucleotide-binding</keyword>
<dbReference type="Gene3D" id="3.40.50.300">
    <property type="entry name" value="P-loop containing nucleotide triphosphate hydrolases"/>
    <property type="match status" value="1"/>
</dbReference>
<dbReference type="GO" id="GO:0000723">
    <property type="term" value="P:telomere maintenance"/>
    <property type="evidence" value="ECO:0007669"/>
    <property type="project" value="InterPro"/>
</dbReference>
<dbReference type="InterPro" id="IPR010285">
    <property type="entry name" value="DNA_helicase_pif1-like_DEAD"/>
</dbReference>
<dbReference type="GO" id="GO:0043139">
    <property type="term" value="F:5'-3' DNA helicase activity"/>
    <property type="evidence" value="ECO:0007669"/>
    <property type="project" value="UniProtKB-EC"/>
</dbReference>
<comment type="cofactor">
    <cofactor evidence="1">
        <name>Mg(2+)</name>
        <dbReference type="ChEBI" id="CHEBI:18420"/>
    </cofactor>
</comment>
<comment type="caution">
    <text evidence="4">The sequence shown here is derived from an EMBL/GenBank/DDBJ whole genome shotgun (WGS) entry which is preliminary data.</text>
</comment>
<feature type="domain" description="DNA helicase Pif1-like 2B" evidence="3">
    <location>
        <begin position="359"/>
        <end position="404"/>
    </location>
</feature>
<dbReference type="GO" id="GO:0006310">
    <property type="term" value="P:DNA recombination"/>
    <property type="evidence" value="ECO:0007669"/>
    <property type="project" value="UniProtKB-KW"/>
</dbReference>
<keyword evidence="1" id="KW-0227">DNA damage</keyword>
<accession>A0A4Y2TS06</accession>
<organism evidence="4 5">
    <name type="scientific">Araneus ventricosus</name>
    <name type="common">Orbweaver spider</name>
    <name type="synonym">Epeira ventricosa</name>
    <dbReference type="NCBI Taxonomy" id="182803"/>
    <lineage>
        <taxon>Eukaryota</taxon>
        <taxon>Metazoa</taxon>
        <taxon>Ecdysozoa</taxon>
        <taxon>Arthropoda</taxon>
        <taxon>Chelicerata</taxon>
        <taxon>Arachnida</taxon>
        <taxon>Araneae</taxon>
        <taxon>Araneomorphae</taxon>
        <taxon>Entelegynae</taxon>
        <taxon>Araneoidea</taxon>
        <taxon>Araneidae</taxon>
        <taxon>Araneus</taxon>
    </lineage>
</organism>
<dbReference type="InterPro" id="IPR049163">
    <property type="entry name" value="Pif1-like_2B_dom"/>
</dbReference>
<dbReference type="Pfam" id="PF05970">
    <property type="entry name" value="PIF1"/>
    <property type="match status" value="1"/>
</dbReference>
<dbReference type="InterPro" id="IPR027417">
    <property type="entry name" value="P-loop_NTPase"/>
</dbReference>
<keyword evidence="1" id="KW-0347">Helicase</keyword>
<evidence type="ECO:0000313" key="5">
    <source>
        <dbReference type="Proteomes" id="UP000499080"/>
    </source>
</evidence>